<reference evidence="5" key="1">
    <citation type="journal article" date="2019" name="Int. J. Syst. Evol. Microbiol.">
        <title>The Global Catalogue of Microorganisms (GCM) 10K type strain sequencing project: providing services to taxonomists for standard genome sequencing and annotation.</title>
        <authorList>
            <consortium name="The Broad Institute Genomics Platform"/>
            <consortium name="The Broad Institute Genome Sequencing Center for Infectious Disease"/>
            <person name="Wu L."/>
            <person name="Ma J."/>
        </authorList>
    </citation>
    <scope>NUCLEOTIDE SEQUENCE [LARGE SCALE GENOMIC DNA]</scope>
    <source>
        <strain evidence="5">KCTC 42964</strain>
    </source>
</reference>
<dbReference type="EMBL" id="JBHRTR010000007">
    <property type="protein sequence ID" value="MFC3226170.1"/>
    <property type="molecule type" value="Genomic_DNA"/>
</dbReference>
<proteinExistence type="predicted"/>
<feature type="domain" description="Porin" evidence="3">
    <location>
        <begin position="13"/>
        <end position="368"/>
    </location>
</feature>
<feature type="signal peptide" evidence="2">
    <location>
        <begin position="1"/>
        <end position="24"/>
    </location>
</feature>
<keyword evidence="2" id="KW-0732">Signal</keyword>
<evidence type="ECO:0000256" key="1">
    <source>
        <dbReference type="SAM" id="MobiDB-lite"/>
    </source>
</evidence>
<dbReference type="Pfam" id="PF13609">
    <property type="entry name" value="Porin_4"/>
    <property type="match status" value="1"/>
</dbReference>
<keyword evidence="5" id="KW-1185">Reference proteome</keyword>
<evidence type="ECO:0000259" key="3">
    <source>
        <dbReference type="Pfam" id="PF13609"/>
    </source>
</evidence>
<gene>
    <name evidence="4" type="ORF">ACFOGJ_02960</name>
</gene>
<feature type="chain" id="PRO_5045848663" evidence="2">
    <location>
        <begin position="25"/>
        <end position="397"/>
    </location>
</feature>
<evidence type="ECO:0000313" key="4">
    <source>
        <dbReference type="EMBL" id="MFC3226170.1"/>
    </source>
</evidence>
<protein>
    <submittedName>
        <fullName evidence="4">Porin</fullName>
    </submittedName>
</protein>
<feature type="region of interest" description="Disordered" evidence="1">
    <location>
        <begin position="53"/>
        <end position="77"/>
    </location>
</feature>
<comment type="caution">
    <text evidence="4">The sequence shown here is derived from an EMBL/GenBank/DDBJ whole genome shotgun (WGS) entry which is preliminary data.</text>
</comment>
<dbReference type="InterPro" id="IPR023614">
    <property type="entry name" value="Porin_dom_sf"/>
</dbReference>
<dbReference type="InterPro" id="IPR033900">
    <property type="entry name" value="Gram_neg_porin_domain"/>
</dbReference>
<evidence type="ECO:0000256" key="2">
    <source>
        <dbReference type="SAM" id="SignalP"/>
    </source>
</evidence>
<name>A0ABV7KVJ9_9PROT</name>
<organism evidence="4 5">
    <name type="scientific">Marinibaculum pumilum</name>
    <dbReference type="NCBI Taxonomy" id="1766165"/>
    <lineage>
        <taxon>Bacteria</taxon>
        <taxon>Pseudomonadati</taxon>
        <taxon>Pseudomonadota</taxon>
        <taxon>Alphaproteobacteria</taxon>
        <taxon>Rhodospirillales</taxon>
        <taxon>Rhodospirillaceae</taxon>
        <taxon>Marinibaculum</taxon>
    </lineage>
</organism>
<accession>A0ABV7KVJ9</accession>
<dbReference type="Gene3D" id="2.40.160.10">
    <property type="entry name" value="Porin"/>
    <property type="match status" value="1"/>
</dbReference>
<dbReference type="Proteomes" id="UP001595528">
    <property type="component" value="Unassembled WGS sequence"/>
</dbReference>
<evidence type="ECO:0000313" key="5">
    <source>
        <dbReference type="Proteomes" id="UP001595528"/>
    </source>
</evidence>
<dbReference type="RefSeq" id="WP_379898001.1">
    <property type="nucleotide sequence ID" value="NZ_JBHRTR010000007.1"/>
</dbReference>
<sequence>MRKHLLGATALVAAAALGATAAEAQDGGKPIQLGMSGNMYGFFSVVSQDDGIGPDNVSGTADDAPGHDRRNNGFSRRGRIHFTGKTTLDNGLQVGVQVRLNALDCRDQIDQSYIWFSSQFGKVEFGKANGAGDEMFIGAPNPVPHLGLNTPDILVVNQTNSFGNGNLAATPATIVYTSKRERLNYFTPRFFGIQLGVSYTPVNCSQGNGGSRPCGGSYAGQLQDNLARGYDIIETAANYENSFGGVDVGLYAAYFTSSNGNGITRTVGVGGTGEESQWGVGGQLGYQGIAFGGGYRRSFDDGYNPDQDSWDWNVGLTYTTGPWEGGVMYANKKTKYIGQEDTFDGVSVGGSYLLGPGISLIAGVQYYDWETNSTNAAIQSYSTNKAWSASIGTSVDF</sequence>
<dbReference type="SUPFAM" id="SSF56935">
    <property type="entry name" value="Porins"/>
    <property type="match status" value="1"/>
</dbReference>